<evidence type="ECO:0000256" key="4">
    <source>
        <dbReference type="ARBA" id="ARBA00022741"/>
    </source>
</evidence>
<evidence type="ECO:0000256" key="3">
    <source>
        <dbReference type="ARBA" id="ARBA00022694"/>
    </source>
</evidence>
<dbReference type="PANTHER" id="PTHR43033:SF1">
    <property type="entry name" value="TRNA(ILE)-LYSIDINE SYNTHASE-RELATED"/>
    <property type="match status" value="1"/>
</dbReference>
<dbReference type="RefSeq" id="XP_016211173.1">
    <property type="nucleotide sequence ID" value="XM_016361097.1"/>
</dbReference>
<keyword evidence="5" id="KW-0067">ATP-binding</keyword>
<dbReference type="AlphaFoldDB" id="A0A0D2AQ71"/>
<dbReference type="InParanoid" id="A0A0D2AQ71"/>
<dbReference type="VEuPathDB" id="FungiDB:PV09_07341"/>
<evidence type="ECO:0000313" key="8">
    <source>
        <dbReference type="EMBL" id="KIW01304.1"/>
    </source>
</evidence>
<dbReference type="Proteomes" id="UP000053259">
    <property type="component" value="Unassembled WGS sequence"/>
</dbReference>
<dbReference type="InterPro" id="IPR014729">
    <property type="entry name" value="Rossmann-like_a/b/a_fold"/>
</dbReference>
<dbReference type="InterPro" id="IPR012795">
    <property type="entry name" value="tRNA_Ile_lys_synt_N"/>
</dbReference>
<reference evidence="8 9" key="1">
    <citation type="submission" date="2015-01" db="EMBL/GenBank/DDBJ databases">
        <title>The Genome Sequence of Ochroconis gallopava CBS43764.</title>
        <authorList>
            <consortium name="The Broad Institute Genomics Platform"/>
            <person name="Cuomo C."/>
            <person name="de Hoog S."/>
            <person name="Gorbushina A."/>
            <person name="Stielow B."/>
            <person name="Teixiera M."/>
            <person name="Abouelleil A."/>
            <person name="Chapman S.B."/>
            <person name="Priest M."/>
            <person name="Young S.K."/>
            <person name="Wortman J."/>
            <person name="Nusbaum C."/>
            <person name="Birren B."/>
        </authorList>
    </citation>
    <scope>NUCLEOTIDE SEQUENCE [LARGE SCALE GENOMIC DNA]</scope>
    <source>
        <strain evidence="8 9">CBS 43764</strain>
    </source>
</reference>
<dbReference type="GO" id="GO:0008033">
    <property type="term" value="P:tRNA processing"/>
    <property type="evidence" value="ECO:0007669"/>
    <property type="project" value="UniProtKB-KW"/>
</dbReference>
<dbReference type="GeneID" id="27315314"/>
<protein>
    <recommendedName>
        <fullName evidence="1">tRNA(Ile)-lysidine synthetase</fullName>
        <ecNumber evidence="1">6.3.4.19</ecNumber>
    </recommendedName>
</protein>
<feature type="domain" description="tRNA(Ile)-lysidine/2-thiocytidine synthase N-terminal" evidence="7">
    <location>
        <begin position="40"/>
        <end position="251"/>
    </location>
</feature>
<keyword evidence="3" id="KW-0819">tRNA processing</keyword>
<dbReference type="PANTHER" id="PTHR43033">
    <property type="entry name" value="TRNA(ILE)-LYSIDINE SYNTHASE-RELATED"/>
    <property type="match status" value="1"/>
</dbReference>
<organism evidence="8 9">
    <name type="scientific">Verruconis gallopava</name>
    <dbReference type="NCBI Taxonomy" id="253628"/>
    <lineage>
        <taxon>Eukaryota</taxon>
        <taxon>Fungi</taxon>
        <taxon>Dikarya</taxon>
        <taxon>Ascomycota</taxon>
        <taxon>Pezizomycotina</taxon>
        <taxon>Dothideomycetes</taxon>
        <taxon>Pleosporomycetidae</taxon>
        <taxon>Venturiales</taxon>
        <taxon>Sympoventuriaceae</taxon>
        <taxon>Verruconis</taxon>
    </lineage>
</organism>
<keyword evidence="9" id="KW-1185">Reference proteome</keyword>
<dbReference type="HOGENOM" id="CLU_015599_1_0_1"/>
<evidence type="ECO:0000256" key="5">
    <source>
        <dbReference type="ARBA" id="ARBA00022840"/>
    </source>
</evidence>
<accession>A0A0D2AQ71</accession>
<proteinExistence type="inferred from homology"/>
<dbReference type="NCBIfam" id="TIGR02432">
    <property type="entry name" value="lysidine_TilS_N"/>
    <property type="match status" value="1"/>
</dbReference>
<dbReference type="EMBL" id="KN847556">
    <property type="protein sequence ID" value="KIW01304.1"/>
    <property type="molecule type" value="Genomic_DNA"/>
</dbReference>
<keyword evidence="2" id="KW-0436">Ligase</keyword>
<dbReference type="GO" id="GO:0005524">
    <property type="term" value="F:ATP binding"/>
    <property type="evidence" value="ECO:0007669"/>
    <property type="project" value="UniProtKB-KW"/>
</dbReference>
<evidence type="ECO:0000256" key="1">
    <source>
        <dbReference type="ARBA" id="ARBA00013267"/>
    </source>
</evidence>
<dbReference type="OrthoDB" id="434144at2759"/>
<dbReference type="Gene3D" id="3.40.50.620">
    <property type="entry name" value="HUPs"/>
    <property type="match status" value="1"/>
</dbReference>
<evidence type="ECO:0000256" key="6">
    <source>
        <dbReference type="ARBA" id="ARBA00048539"/>
    </source>
</evidence>
<sequence>MLRASLRFYQASLQISKAEFLDAFTRVYPQALQDGPKKLGLAVSGGVDSMALAFMCCEYLPRDRLELHALIVDHGLRPTSSQEASQTSKVLTSRLGIRSHVLTLEKQGRDLKALETKARLWRYNALVECCRSEDIRDIMTAHHLGDQYETILMRLAMAGSSFHVREISQAPRSLNHFAKESLRCGWSVPSPKSVECFGVLGIPNLRISLRRPLLNFSKERLIATCHAANIPWVEDESNADRKLTPRNAVRHIVRKHALPGALSQSSLLEMARHVGRRTAAVHSISKKILQGTDLKLDVRTGSVVATLPTLETVETMLHVSGFPSLQPSTATLSWVIGTYLRSIASLVSHKDEAHQAVYSGKLSHLFGSPKELKSFTFSHALFEPLSNNRWIASSQPMRANGLHKTRLEHACIRYPYVLSPDQSRYKDFDGRWWVRVENPSDDTTLALRYMYLEDLRSLLQRLKSGEIHIRDVNDPLGSPRNLNTILDSLGPYRLRWWLPIIVQRSSDFDTYLQRLSPLEQLLEASNPRTPGAESIVAFPTLNLRIGGNENAVPRWVKDLKWEMYYKSLDDFEDRLENMIVLPTTKESKGLVG</sequence>
<keyword evidence="4" id="KW-0547">Nucleotide-binding</keyword>
<dbReference type="CDD" id="cd01992">
    <property type="entry name" value="TilS_N"/>
    <property type="match status" value="1"/>
</dbReference>
<gene>
    <name evidence="8" type="ORF">PV09_07341</name>
</gene>
<evidence type="ECO:0000259" key="7">
    <source>
        <dbReference type="Pfam" id="PF01171"/>
    </source>
</evidence>
<dbReference type="InterPro" id="IPR011063">
    <property type="entry name" value="TilS/TtcA_N"/>
</dbReference>
<dbReference type="Pfam" id="PF01171">
    <property type="entry name" value="ATP_bind_3"/>
    <property type="match status" value="1"/>
</dbReference>
<dbReference type="SUPFAM" id="SSF52402">
    <property type="entry name" value="Adenine nucleotide alpha hydrolases-like"/>
    <property type="match status" value="1"/>
</dbReference>
<name>A0A0D2AQ71_9PEZI</name>
<dbReference type="EC" id="6.3.4.19" evidence="1"/>
<evidence type="ECO:0000256" key="2">
    <source>
        <dbReference type="ARBA" id="ARBA00022598"/>
    </source>
</evidence>
<dbReference type="GO" id="GO:0032267">
    <property type="term" value="F:tRNA(Ile)-lysidine synthase activity"/>
    <property type="evidence" value="ECO:0007669"/>
    <property type="project" value="UniProtKB-EC"/>
</dbReference>
<comment type="catalytic activity">
    <reaction evidence="6">
        <text>cytidine(34) in tRNA(Ile2) + L-lysine + ATP = lysidine(34) in tRNA(Ile2) + AMP + diphosphate + H(+)</text>
        <dbReference type="Rhea" id="RHEA:43744"/>
        <dbReference type="Rhea" id="RHEA-COMP:10625"/>
        <dbReference type="Rhea" id="RHEA-COMP:10670"/>
        <dbReference type="ChEBI" id="CHEBI:15378"/>
        <dbReference type="ChEBI" id="CHEBI:30616"/>
        <dbReference type="ChEBI" id="CHEBI:32551"/>
        <dbReference type="ChEBI" id="CHEBI:33019"/>
        <dbReference type="ChEBI" id="CHEBI:82748"/>
        <dbReference type="ChEBI" id="CHEBI:83665"/>
        <dbReference type="ChEBI" id="CHEBI:456215"/>
        <dbReference type="EC" id="6.3.4.19"/>
    </reaction>
</comment>
<dbReference type="InterPro" id="IPR012094">
    <property type="entry name" value="tRNA_Ile_lys_synt"/>
</dbReference>
<dbReference type="STRING" id="253628.A0A0D2AQ71"/>
<dbReference type="HAMAP" id="MF_01161">
    <property type="entry name" value="tRNA_Ile_lys_synt"/>
    <property type="match status" value="1"/>
</dbReference>
<evidence type="ECO:0000313" key="9">
    <source>
        <dbReference type="Proteomes" id="UP000053259"/>
    </source>
</evidence>